<name>A0A2P2BN13_9FIRM</name>
<accession>A0A2P2BN13</accession>
<keyword evidence="1" id="KW-0238">DNA-binding</keyword>
<dbReference type="AlphaFoldDB" id="A0A2P2BN13"/>
<keyword evidence="1" id="KW-0371">Homeobox</keyword>
<dbReference type="Proteomes" id="UP000245695">
    <property type="component" value="Chromosome 1"/>
</dbReference>
<dbReference type="KEGG" id="rhom:FRIFI_0236"/>
<proteinExistence type="predicted"/>
<reference evidence="1 2" key="1">
    <citation type="submission" date="2014-09" db="EMBL/GenBank/DDBJ databases">
        <authorList>
            <person name="Hornung B.V."/>
        </authorList>
    </citation>
    <scope>NUCLEOTIDE SEQUENCE [LARGE SCALE GENOMIC DNA]</scope>
    <source>
        <strain evidence="1 2">FRIFI</strain>
    </source>
</reference>
<evidence type="ECO:0000313" key="2">
    <source>
        <dbReference type="Proteomes" id="UP000245695"/>
    </source>
</evidence>
<dbReference type="InterPro" id="IPR009057">
    <property type="entry name" value="Homeodomain-like_sf"/>
</dbReference>
<dbReference type="GO" id="GO:0003677">
    <property type="term" value="F:DNA binding"/>
    <property type="evidence" value="ECO:0007669"/>
    <property type="project" value="UniProtKB-KW"/>
</dbReference>
<dbReference type="Gene3D" id="1.10.10.60">
    <property type="entry name" value="Homeodomain-like"/>
    <property type="match status" value="1"/>
</dbReference>
<dbReference type="EMBL" id="LN650648">
    <property type="protein sequence ID" value="CEI71787.1"/>
    <property type="molecule type" value="Genomic_DNA"/>
</dbReference>
<gene>
    <name evidence="1" type="ORF">FRIFI_0236</name>
</gene>
<dbReference type="SUPFAM" id="SSF46689">
    <property type="entry name" value="Homeodomain-like"/>
    <property type="match status" value="1"/>
</dbReference>
<dbReference type="RefSeq" id="WP_166504773.1">
    <property type="nucleotide sequence ID" value="NZ_JAKNTL010000002.1"/>
</dbReference>
<protein>
    <submittedName>
        <fullName evidence="1">Homeodomain-like</fullName>
    </submittedName>
</protein>
<keyword evidence="2" id="KW-1185">Reference proteome</keyword>
<organism evidence="1 2">
    <name type="scientific">Romboutsia hominis</name>
    <dbReference type="NCBI Taxonomy" id="1507512"/>
    <lineage>
        <taxon>Bacteria</taxon>
        <taxon>Bacillati</taxon>
        <taxon>Bacillota</taxon>
        <taxon>Clostridia</taxon>
        <taxon>Peptostreptococcales</taxon>
        <taxon>Peptostreptococcaceae</taxon>
        <taxon>Romboutsia</taxon>
    </lineage>
</organism>
<sequence>MCEKKFASVEYINEHYMNDIDLKNLAQIEHYNMNYYTEWFKNNMGVSPIECLQKLRIDKKILDQNNSRNILNKC</sequence>
<evidence type="ECO:0000313" key="1">
    <source>
        <dbReference type="EMBL" id="CEI71787.1"/>
    </source>
</evidence>